<evidence type="ECO:0000256" key="1">
    <source>
        <dbReference type="SAM" id="Phobius"/>
    </source>
</evidence>
<keyword evidence="1" id="KW-0812">Transmembrane</keyword>
<dbReference type="EMBL" id="VUMO01000008">
    <property type="protein sequence ID" value="MSS20140.1"/>
    <property type="molecule type" value="Genomic_DNA"/>
</dbReference>
<accession>A0A7X2TAI8</accession>
<name>A0A7X2TAI8_9FIRM</name>
<evidence type="ECO:0000313" key="3">
    <source>
        <dbReference type="Proteomes" id="UP000461754"/>
    </source>
</evidence>
<keyword evidence="3" id="KW-1185">Reference proteome</keyword>
<keyword evidence="1" id="KW-0472">Membrane</keyword>
<dbReference type="RefSeq" id="WP_154576518.1">
    <property type="nucleotide sequence ID" value="NZ_VUMO01000008.1"/>
</dbReference>
<reference evidence="2 3" key="1">
    <citation type="submission" date="2019-08" db="EMBL/GenBank/DDBJ databases">
        <title>In-depth cultivation of the pig gut microbiome towards novel bacterial diversity and tailored functional studies.</title>
        <authorList>
            <person name="Wylensek D."/>
            <person name="Hitch T.C.A."/>
            <person name="Clavel T."/>
        </authorList>
    </citation>
    <scope>NUCLEOTIDE SEQUENCE [LARGE SCALE GENOMIC DNA]</scope>
    <source>
        <strain evidence="2 3">RF-744-FAT-4</strain>
    </source>
</reference>
<sequence length="141" mass="14872">MSQNNTARRDGRSWQAMPIGIALLMTVFIAVCLTVLSVGAYVTAKEDNRRAQRHAARQTAYQNAANQAEQVCAQLDRGVAPAVAGASWHPSTQTVTVKMKTGGTLKAGVSAVSGRHRITWMQVVPAARGGAGDDPTVSGLQ</sequence>
<dbReference type="Proteomes" id="UP000461754">
    <property type="component" value="Unassembled WGS sequence"/>
</dbReference>
<evidence type="ECO:0000313" key="2">
    <source>
        <dbReference type="EMBL" id="MSS20140.1"/>
    </source>
</evidence>
<protein>
    <submittedName>
        <fullName evidence="2">Uncharacterized protein</fullName>
    </submittedName>
</protein>
<keyword evidence="1" id="KW-1133">Transmembrane helix</keyword>
<feature type="transmembrane region" description="Helical" evidence="1">
    <location>
        <begin position="20"/>
        <end position="44"/>
    </location>
</feature>
<comment type="caution">
    <text evidence="2">The sequence shown here is derived from an EMBL/GenBank/DDBJ whole genome shotgun (WGS) entry which is preliminary data.</text>
</comment>
<gene>
    <name evidence="2" type="ORF">FYJ52_06990</name>
</gene>
<dbReference type="AlphaFoldDB" id="A0A7X2TAI8"/>
<organism evidence="2 3">
    <name type="scientific">Pseudoramibacter porci</name>
    <dbReference type="NCBI Taxonomy" id="2606631"/>
    <lineage>
        <taxon>Bacteria</taxon>
        <taxon>Bacillati</taxon>
        <taxon>Bacillota</taxon>
        <taxon>Clostridia</taxon>
        <taxon>Eubacteriales</taxon>
        <taxon>Eubacteriaceae</taxon>
        <taxon>Pseudoramibacter</taxon>
    </lineage>
</organism>
<proteinExistence type="predicted"/>